<keyword evidence="14 22" id="KW-0472">Membrane</keyword>
<dbReference type="InterPro" id="IPR032675">
    <property type="entry name" value="LRR_dom_sf"/>
</dbReference>
<feature type="region of interest" description="Disordered" evidence="21">
    <location>
        <begin position="444"/>
        <end position="466"/>
    </location>
</feature>
<dbReference type="Pfam" id="PF00560">
    <property type="entry name" value="LRR_1"/>
    <property type="match status" value="2"/>
</dbReference>
<dbReference type="SMART" id="SM00220">
    <property type="entry name" value="S_TKc"/>
    <property type="match status" value="1"/>
</dbReference>
<evidence type="ECO:0000256" key="4">
    <source>
        <dbReference type="ARBA" id="ARBA00022527"/>
    </source>
</evidence>
<feature type="compositionally biased region" description="Polar residues" evidence="21">
    <location>
        <begin position="535"/>
        <end position="549"/>
    </location>
</feature>
<dbReference type="SUPFAM" id="SSF56112">
    <property type="entry name" value="Protein kinase-like (PK-like)"/>
    <property type="match status" value="1"/>
</dbReference>
<dbReference type="CDD" id="cd14066">
    <property type="entry name" value="STKc_IRAK"/>
    <property type="match status" value="1"/>
</dbReference>
<evidence type="ECO:0000256" key="20">
    <source>
        <dbReference type="PROSITE-ProRule" id="PRU10141"/>
    </source>
</evidence>
<evidence type="ECO:0000256" key="11">
    <source>
        <dbReference type="ARBA" id="ARBA00022777"/>
    </source>
</evidence>
<evidence type="ECO:0000256" key="9">
    <source>
        <dbReference type="ARBA" id="ARBA00022737"/>
    </source>
</evidence>
<dbReference type="InterPro" id="IPR001611">
    <property type="entry name" value="Leu-rich_rpt"/>
</dbReference>
<dbReference type="GO" id="GO:0016020">
    <property type="term" value="C:membrane"/>
    <property type="evidence" value="ECO:0007669"/>
    <property type="project" value="UniProtKB-SubCell"/>
</dbReference>
<evidence type="ECO:0000256" key="15">
    <source>
        <dbReference type="ARBA" id="ARBA00023157"/>
    </source>
</evidence>
<dbReference type="EC" id="2.7.11.1" evidence="3"/>
<protein>
    <recommendedName>
        <fullName evidence="3">non-specific serine/threonine protein kinase</fullName>
        <ecNumber evidence="3">2.7.11.1</ecNumber>
    </recommendedName>
</protein>
<keyword evidence="16" id="KW-0675">Receptor</keyword>
<accession>A0AAV3R8V3</accession>
<evidence type="ECO:0000256" key="14">
    <source>
        <dbReference type="ARBA" id="ARBA00023136"/>
    </source>
</evidence>
<keyword evidence="17" id="KW-0325">Glycoprotein</keyword>
<keyword evidence="7 22" id="KW-0812">Transmembrane</keyword>
<dbReference type="PROSITE" id="PS00108">
    <property type="entry name" value="PROTEIN_KINASE_ST"/>
    <property type="match status" value="1"/>
</dbReference>
<keyword evidence="12 20" id="KW-0067">ATP-binding</keyword>
<evidence type="ECO:0000313" key="25">
    <source>
        <dbReference type="EMBL" id="GAA0172091.1"/>
    </source>
</evidence>
<dbReference type="Proteomes" id="UP001454036">
    <property type="component" value="Unassembled WGS sequence"/>
</dbReference>
<keyword evidence="10 20" id="KW-0547">Nucleotide-binding</keyword>
<evidence type="ECO:0000256" key="6">
    <source>
        <dbReference type="ARBA" id="ARBA00022679"/>
    </source>
</evidence>
<comment type="caution">
    <text evidence="25">The sequence shown here is derived from an EMBL/GenBank/DDBJ whole genome shotgun (WGS) entry which is preliminary data.</text>
</comment>
<keyword evidence="5" id="KW-0433">Leucine-rich repeat</keyword>
<dbReference type="FunFam" id="3.80.10.10:FF:000129">
    <property type="entry name" value="Leucine-rich repeat receptor-like kinase"/>
    <property type="match status" value="1"/>
</dbReference>
<dbReference type="InterPro" id="IPR003591">
    <property type="entry name" value="Leu-rich_rpt_typical-subtyp"/>
</dbReference>
<comment type="subcellular location">
    <subcellularLocation>
        <location evidence="1">Membrane</location>
        <topology evidence="1">Single-pass membrane protein</topology>
    </subcellularLocation>
</comment>
<comment type="catalytic activity">
    <reaction evidence="19">
        <text>L-seryl-[protein] + ATP = O-phospho-L-seryl-[protein] + ADP + H(+)</text>
        <dbReference type="Rhea" id="RHEA:17989"/>
        <dbReference type="Rhea" id="RHEA-COMP:9863"/>
        <dbReference type="Rhea" id="RHEA-COMP:11604"/>
        <dbReference type="ChEBI" id="CHEBI:15378"/>
        <dbReference type="ChEBI" id="CHEBI:29999"/>
        <dbReference type="ChEBI" id="CHEBI:30616"/>
        <dbReference type="ChEBI" id="CHEBI:83421"/>
        <dbReference type="ChEBI" id="CHEBI:456216"/>
        <dbReference type="EC" id="2.7.11.1"/>
    </reaction>
</comment>
<feature type="region of interest" description="Disordered" evidence="21">
    <location>
        <begin position="532"/>
        <end position="551"/>
    </location>
</feature>
<dbReference type="Pfam" id="PF08263">
    <property type="entry name" value="LRRNT_2"/>
    <property type="match status" value="2"/>
</dbReference>
<dbReference type="EMBL" id="BAABME010007954">
    <property type="protein sequence ID" value="GAA0172091.1"/>
    <property type="molecule type" value="Genomic_DNA"/>
</dbReference>
<dbReference type="GO" id="GO:0006952">
    <property type="term" value="P:defense response"/>
    <property type="evidence" value="ECO:0007669"/>
    <property type="project" value="UniProtKB-ARBA"/>
</dbReference>
<dbReference type="PROSITE" id="PS50011">
    <property type="entry name" value="PROTEIN_KINASE_DOM"/>
    <property type="match status" value="1"/>
</dbReference>
<sequence>MNFFLGFVCFVVLLAYVNGESESSESDALAMQDLKKSWKAGSSLGWSDEDPCNWKGVGCDKHKRVTRIQVGDKGLNGFSVPQSLSNLTSLQIFEVQKNNLIGSLPNLKGLNSLQRILVNENNFTSIPPDFFSGMSGLVTVSLDNNPFSSWGLPESLKDCSSLYEISANSVNIGGQIPDFLNSSNFPCLANLHLGLNSLEGELPASFGGDSFLSLWLNGQKLNGTLRFLQNMTKLKEVWLHGNSFTGALPDFSGFTQLEKFSVRDNSLTGLVPESLVKLSTLISVNLTGNMLQGQTPNFATTVEVDMISDSNCFCLNFSGAPCDDRVNLLLDVAKGVGYPGVFAQSWKGNDPCKGNWRGISCNNNGNITVLTFWNMGLIGTISQAFSKIDTLESLNLANNSLFGTIPYELTSLPRLKSLDLSNNMICGEIPTFRSNVTVKTGGNVNLGKECPSTPGGGGDNSQTGGKKPSSGVIAGAVVGGIIAVIMFVGLVVYFLHRTKHHCLGKEQGQTTWLIHPWLSASASDQEAVKLPISGWNENGQPSGSHSVKSGPSDLNLGGSDNLVISIHILRAVTNNFNTENILGKGGFGTVYKGELHDGTKIAVKRMESGVMGEKGLDEFTSEIAVLTRVRHRHLVALLGYCLDGNERLLVYEYMHHGTLSEHLFNWKDEGLKPLEWTKRLTIALDVARGVEYLHSLAQQSFIHRDLKPSNILLGDDMRAKVSDFGLVRLVPDGKASLVTKLAGTFGYLAPEYAVTGRVTTKVDVYSFGVILMEMITGRRALDQTQPEESTQLVSWFRRMLIEINGFHKAIDPSIDVDEATYTSINTVAELARHCTTREPHQRPEMSHVVNVLSSLAEFWKPSEPDEGDIYGINCDMSLSQAVQRWQALDGMTGIDSSSSYLANIENTQTSIPMKPSGFANSFSSTAGR</sequence>
<dbReference type="PROSITE" id="PS00107">
    <property type="entry name" value="PROTEIN_KINASE_ATP"/>
    <property type="match status" value="1"/>
</dbReference>
<dbReference type="InterPro" id="IPR011009">
    <property type="entry name" value="Kinase-like_dom_sf"/>
</dbReference>
<feature type="domain" description="Protein kinase" evidence="24">
    <location>
        <begin position="576"/>
        <end position="859"/>
    </location>
</feature>
<reference evidence="25 26" key="1">
    <citation type="submission" date="2024-01" db="EMBL/GenBank/DDBJ databases">
        <title>The complete chloroplast genome sequence of Lithospermum erythrorhizon: insights into the phylogenetic relationship among Boraginaceae species and the maternal lineages of purple gromwells.</title>
        <authorList>
            <person name="Okada T."/>
            <person name="Watanabe K."/>
        </authorList>
    </citation>
    <scope>NUCLEOTIDE SEQUENCE [LARGE SCALE GENOMIC DNA]</scope>
</reference>
<dbReference type="InterPro" id="IPR052422">
    <property type="entry name" value="Auxin_Ser/Thr_Kinase"/>
</dbReference>
<proteinExistence type="inferred from homology"/>
<evidence type="ECO:0000256" key="7">
    <source>
        <dbReference type="ARBA" id="ARBA00022692"/>
    </source>
</evidence>
<dbReference type="InterPro" id="IPR017441">
    <property type="entry name" value="Protein_kinase_ATP_BS"/>
</dbReference>
<keyword evidence="11" id="KW-0418">Kinase</keyword>
<dbReference type="Gene3D" id="3.30.200.20">
    <property type="entry name" value="Phosphorylase Kinase, domain 1"/>
    <property type="match status" value="1"/>
</dbReference>
<evidence type="ECO:0000256" key="10">
    <source>
        <dbReference type="ARBA" id="ARBA00022741"/>
    </source>
</evidence>
<evidence type="ECO:0000256" key="21">
    <source>
        <dbReference type="SAM" id="MobiDB-lite"/>
    </source>
</evidence>
<evidence type="ECO:0000256" key="22">
    <source>
        <dbReference type="SAM" id="Phobius"/>
    </source>
</evidence>
<evidence type="ECO:0000256" key="1">
    <source>
        <dbReference type="ARBA" id="ARBA00004167"/>
    </source>
</evidence>
<organism evidence="25 26">
    <name type="scientific">Lithospermum erythrorhizon</name>
    <name type="common">Purple gromwell</name>
    <name type="synonym">Lithospermum officinale var. erythrorhizon</name>
    <dbReference type="NCBI Taxonomy" id="34254"/>
    <lineage>
        <taxon>Eukaryota</taxon>
        <taxon>Viridiplantae</taxon>
        <taxon>Streptophyta</taxon>
        <taxon>Embryophyta</taxon>
        <taxon>Tracheophyta</taxon>
        <taxon>Spermatophyta</taxon>
        <taxon>Magnoliopsida</taxon>
        <taxon>eudicotyledons</taxon>
        <taxon>Gunneridae</taxon>
        <taxon>Pentapetalae</taxon>
        <taxon>asterids</taxon>
        <taxon>lamiids</taxon>
        <taxon>Boraginales</taxon>
        <taxon>Boraginaceae</taxon>
        <taxon>Boraginoideae</taxon>
        <taxon>Lithospermeae</taxon>
        <taxon>Lithospermum</taxon>
    </lineage>
</organism>
<evidence type="ECO:0000256" key="17">
    <source>
        <dbReference type="ARBA" id="ARBA00023180"/>
    </source>
</evidence>
<feature type="signal peptide" evidence="23">
    <location>
        <begin position="1"/>
        <end position="19"/>
    </location>
</feature>
<dbReference type="PANTHER" id="PTHR47986:SF34">
    <property type="entry name" value="RECEPTOR-LIKE KINASE TMK2"/>
    <property type="match status" value="1"/>
</dbReference>
<dbReference type="SMART" id="SM00369">
    <property type="entry name" value="LRR_TYP"/>
    <property type="match status" value="4"/>
</dbReference>
<dbReference type="Gene3D" id="3.80.10.10">
    <property type="entry name" value="Ribonuclease Inhibitor"/>
    <property type="match status" value="2"/>
</dbReference>
<comment type="similarity">
    <text evidence="2">Belongs to the protein kinase superfamily. Ser/Thr protein kinase family.</text>
</comment>
<comment type="catalytic activity">
    <reaction evidence="18">
        <text>L-threonyl-[protein] + ATP = O-phospho-L-threonyl-[protein] + ADP + H(+)</text>
        <dbReference type="Rhea" id="RHEA:46608"/>
        <dbReference type="Rhea" id="RHEA-COMP:11060"/>
        <dbReference type="Rhea" id="RHEA-COMP:11605"/>
        <dbReference type="ChEBI" id="CHEBI:15378"/>
        <dbReference type="ChEBI" id="CHEBI:30013"/>
        <dbReference type="ChEBI" id="CHEBI:30616"/>
        <dbReference type="ChEBI" id="CHEBI:61977"/>
        <dbReference type="ChEBI" id="CHEBI:456216"/>
        <dbReference type="EC" id="2.7.11.1"/>
    </reaction>
</comment>
<evidence type="ECO:0000256" key="8">
    <source>
        <dbReference type="ARBA" id="ARBA00022729"/>
    </source>
</evidence>
<dbReference type="CDD" id="cd12087">
    <property type="entry name" value="TM_EGFR-like"/>
    <property type="match status" value="1"/>
</dbReference>
<dbReference type="FunFam" id="3.80.10.10:FF:000190">
    <property type="entry name" value="Receptor-like kinase TMK4"/>
    <property type="match status" value="1"/>
</dbReference>
<evidence type="ECO:0000256" key="19">
    <source>
        <dbReference type="ARBA" id="ARBA00048679"/>
    </source>
</evidence>
<gene>
    <name evidence="25" type="ORF">LIER_25987</name>
</gene>
<feature type="binding site" evidence="20">
    <location>
        <position position="604"/>
    </location>
    <ligand>
        <name>ATP</name>
        <dbReference type="ChEBI" id="CHEBI:30616"/>
    </ligand>
</feature>
<dbReference type="InterPro" id="IPR000719">
    <property type="entry name" value="Prot_kinase_dom"/>
</dbReference>
<feature type="transmembrane region" description="Helical" evidence="22">
    <location>
        <begin position="472"/>
        <end position="495"/>
    </location>
</feature>
<dbReference type="Pfam" id="PF00069">
    <property type="entry name" value="Pkinase"/>
    <property type="match status" value="1"/>
</dbReference>
<keyword evidence="4" id="KW-0723">Serine/threonine-protein kinase</keyword>
<dbReference type="GO" id="GO:0051707">
    <property type="term" value="P:response to other organism"/>
    <property type="evidence" value="ECO:0007669"/>
    <property type="project" value="UniProtKB-ARBA"/>
</dbReference>
<evidence type="ECO:0000313" key="26">
    <source>
        <dbReference type="Proteomes" id="UP001454036"/>
    </source>
</evidence>
<keyword evidence="26" id="KW-1185">Reference proteome</keyword>
<name>A0AAV3R8V3_LITER</name>
<dbReference type="GO" id="GO:0005524">
    <property type="term" value="F:ATP binding"/>
    <property type="evidence" value="ECO:0007669"/>
    <property type="project" value="UniProtKB-UniRule"/>
</dbReference>
<dbReference type="InterPro" id="IPR008271">
    <property type="entry name" value="Ser/Thr_kinase_AS"/>
</dbReference>
<dbReference type="Gene3D" id="1.10.510.10">
    <property type="entry name" value="Transferase(Phosphotransferase) domain 1"/>
    <property type="match status" value="1"/>
</dbReference>
<evidence type="ECO:0000256" key="13">
    <source>
        <dbReference type="ARBA" id="ARBA00022989"/>
    </source>
</evidence>
<evidence type="ECO:0000256" key="3">
    <source>
        <dbReference type="ARBA" id="ARBA00012513"/>
    </source>
</evidence>
<keyword evidence="15" id="KW-1015">Disulfide bond</keyword>
<dbReference type="SUPFAM" id="SSF52058">
    <property type="entry name" value="L domain-like"/>
    <property type="match status" value="1"/>
</dbReference>
<evidence type="ECO:0000259" key="24">
    <source>
        <dbReference type="PROSITE" id="PS50011"/>
    </source>
</evidence>
<keyword evidence="13 22" id="KW-1133">Transmembrane helix</keyword>
<evidence type="ECO:0000256" key="16">
    <source>
        <dbReference type="ARBA" id="ARBA00023170"/>
    </source>
</evidence>
<evidence type="ECO:0000256" key="18">
    <source>
        <dbReference type="ARBA" id="ARBA00047899"/>
    </source>
</evidence>
<feature type="chain" id="PRO_5043337939" description="non-specific serine/threonine protein kinase" evidence="23">
    <location>
        <begin position="20"/>
        <end position="928"/>
    </location>
</feature>
<dbReference type="InterPro" id="IPR013210">
    <property type="entry name" value="LRR_N_plant-typ"/>
</dbReference>
<evidence type="ECO:0000256" key="5">
    <source>
        <dbReference type="ARBA" id="ARBA00022614"/>
    </source>
</evidence>
<dbReference type="FunFam" id="3.30.200.20:FF:000226">
    <property type="entry name" value="receptor protein kinase TMK1"/>
    <property type="match status" value="1"/>
</dbReference>
<evidence type="ECO:0000256" key="12">
    <source>
        <dbReference type="ARBA" id="ARBA00022840"/>
    </source>
</evidence>
<dbReference type="GO" id="GO:0004674">
    <property type="term" value="F:protein serine/threonine kinase activity"/>
    <property type="evidence" value="ECO:0007669"/>
    <property type="project" value="UniProtKB-KW"/>
</dbReference>
<evidence type="ECO:0000256" key="23">
    <source>
        <dbReference type="SAM" id="SignalP"/>
    </source>
</evidence>
<dbReference type="AlphaFoldDB" id="A0AAV3R8V3"/>
<dbReference type="PANTHER" id="PTHR47986">
    <property type="entry name" value="OSJNBA0070M12.3 PROTEIN"/>
    <property type="match status" value="1"/>
</dbReference>
<dbReference type="FunFam" id="1.10.510.10:FF:000198">
    <property type="entry name" value="receptor protein kinase TMK1"/>
    <property type="match status" value="1"/>
</dbReference>
<keyword evidence="9" id="KW-0677">Repeat</keyword>
<evidence type="ECO:0000256" key="2">
    <source>
        <dbReference type="ARBA" id="ARBA00008684"/>
    </source>
</evidence>
<keyword evidence="8 23" id="KW-0732">Signal</keyword>
<keyword evidence="6" id="KW-0808">Transferase</keyword>